<evidence type="ECO:0000313" key="2">
    <source>
        <dbReference type="EMBL" id="GAB49669.1"/>
    </source>
</evidence>
<gene>
    <name evidence="2" type="ORF">MOPEL_132_00360</name>
</gene>
<dbReference type="InterPro" id="IPR019197">
    <property type="entry name" value="Biotin-prot_ligase_N"/>
</dbReference>
<dbReference type="eggNOG" id="COG4285">
    <property type="taxonomic scope" value="Bacteria"/>
</dbReference>
<comment type="caution">
    <text evidence="2">The sequence shown here is derived from an EMBL/GenBank/DDBJ whole genome shotgun (WGS) entry which is preliminary data.</text>
</comment>
<evidence type="ECO:0000259" key="1">
    <source>
        <dbReference type="Pfam" id="PF09825"/>
    </source>
</evidence>
<name>H5UVB1_9MICO</name>
<reference evidence="2 3" key="1">
    <citation type="submission" date="2012-02" db="EMBL/GenBank/DDBJ databases">
        <title>Whole genome shotgun sequence of Mobilicoccus pelagius NBRC 104925.</title>
        <authorList>
            <person name="Yoshida Y."/>
            <person name="Hosoyama A."/>
            <person name="Tsuchikane K."/>
            <person name="Katsumata H."/>
            <person name="Yamazaki S."/>
            <person name="Fujita N."/>
        </authorList>
    </citation>
    <scope>NUCLEOTIDE SEQUENCE [LARGE SCALE GENOMIC DNA]</scope>
    <source>
        <strain evidence="2 3">NBRC 104925</strain>
    </source>
</reference>
<dbReference type="SUPFAM" id="SSF52317">
    <property type="entry name" value="Class I glutamine amidotransferase-like"/>
    <property type="match status" value="1"/>
</dbReference>
<sequence length="246" mass="25685">MTGLLDRLLRLATGPRPTLTAGAGGALPDAVVYRGPATLPGCPEAVARALRSAGLRTAYIGPDECLPLTAESLSGVRLYAQPGGGELDDAWRHLRRSASVVRDHVEGGGAYLGFCLGAYLAGDDPGFDLLPGKVDQYVVSLGATIDHTDDALVSLDWGGSTRTMYFQDGAYVRLADGADAEVVARYDNGAVAALVCDRGRGRVGVVGPHPEAERDWYTDAGLPVPRPLATDLAVDLVQRVCAPTTG</sequence>
<proteinExistence type="predicted"/>
<protein>
    <recommendedName>
        <fullName evidence="1">Biotin-protein ligase N-terminal domain-containing protein</fullName>
    </recommendedName>
</protein>
<evidence type="ECO:0000313" key="3">
    <source>
        <dbReference type="Proteomes" id="UP000004367"/>
    </source>
</evidence>
<dbReference type="RefSeq" id="WP_009483512.1">
    <property type="nucleotide sequence ID" value="NZ_BAFE01000091.1"/>
</dbReference>
<keyword evidence="3" id="KW-1185">Reference proteome</keyword>
<dbReference type="Proteomes" id="UP000004367">
    <property type="component" value="Unassembled WGS sequence"/>
</dbReference>
<feature type="domain" description="Biotin-protein ligase N-terminal" evidence="1">
    <location>
        <begin position="77"/>
        <end position="127"/>
    </location>
</feature>
<dbReference type="AlphaFoldDB" id="H5UVB1"/>
<dbReference type="Gene3D" id="3.40.50.880">
    <property type="match status" value="1"/>
</dbReference>
<dbReference type="Pfam" id="PF09825">
    <property type="entry name" value="BPL_N"/>
    <property type="match status" value="1"/>
</dbReference>
<organism evidence="2 3">
    <name type="scientific">Mobilicoccus pelagius NBRC 104925</name>
    <dbReference type="NCBI Taxonomy" id="1089455"/>
    <lineage>
        <taxon>Bacteria</taxon>
        <taxon>Bacillati</taxon>
        <taxon>Actinomycetota</taxon>
        <taxon>Actinomycetes</taxon>
        <taxon>Micrococcales</taxon>
        <taxon>Dermatophilaceae</taxon>
        <taxon>Mobilicoccus</taxon>
    </lineage>
</organism>
<dbReference type="InterPro" id="IPR029062">
    <property type="entry name" value="Class_I_gatase-like"/>
</dbReference>
<accession>H5UVB1</accession>
<dbReference type="STRING" id="1089455.MOPEL_132_00360"/>
<dbReference type="EMBL" id="BAFE01000091">
    <property type="protein sequence ID" value="GAB49669.1"/>
    <property type="molecule type" value="Genomic_DNA"/>
</dbReference>
<dbReference type="OrthoDB" id="20888at2"/>